<comment type="caution">
    <text evidence="9">The sequence shown here is derived from an EMBL/GenBank/DDBJ whole genome shotgun (WGS) entry which is preliminary data.</text>
</comment>
<dbReference type="SUPFAM" id="SSF53720">
    <property type="entry name" value="ALDH-like"/>
    <property type="match status" value="1"/>
</dbReference>
<dbReference type="InterPro" id="IPR016162">
    <property type="entry name" value="Ald_DH_N"/>
</dbReference>
<dbReference type="Pfam" id="PF05893">
    <property type="entry name" value="LuxC"/>
    <property type="match status" value="1"/>
</dbReference>
<gene>
    <name evidence="9" type="ORF">GXX48_16085</name>
</gene>
<keyword evidence="5" id="KW-0521">NADP</keyword>
<accession>A0A7V6PDS4</accession>
<dbReference type="InterPro" id="IPR042099">
    <property type="entry name" value="ANL_N_sf"/>
</dbReference>
<dbReference type="SUPFAM" id="SSF56801">
    <property type="entry name" value="Acetyl-CoA synthetase-like"/>
    <property type="match status" value="1"/>
</dbReference>
<evidence type="ECO:0000313" key="10">
    <source>
        <dbReference type="Proteomes" id="UP000551563"/>
    </source>
</evidence>
<dbReference type="GO" id="GO:0003995">
    <property type="term" value="F:acyl-CoA dehydrogenase activity"/>
    <property type="evidence" value="ECO:0007669"/>
    <property type="project" value="InterPro"/>
</dbReference>
<dbReference type="PANTHER" id="PTHR43845:SF1">
    <property type="entry name" value="BLR5969 PROTEIN"/>
    <property type="match status" value="1"/>
</dbReference>
<dbReference type="Gene3D" id="3.40.605.10">
    <property type="entry name" value="Aldehyde Dehydrogenase, Chain A, domain 1"/>
    <property type="match status" value="1"/>
</dbReference>
<evidence type="ECO:0000256" key="8">
    <source>
        <dbReference type="ARBA" id="ARBA00049412"/>
    </source>
</evidence>
<dbReference type="Gene3D" id="3.40.309.10">
    <property type="entry name" value="Aldehyde Dehydrogenase, Chain A, domain 2"/>
    <property type="match status" value="1"/>
</dbReference>
<dbReference type="GO" id="GO:0008218">
    <property type="term" value="P:bioluminescence"/>
    <property type="evidence" value="ECO:0007669"/>
    <property type="project" value="UniProtKB-KW"/>
</dbReference>
<dbReference type="UniPathway" id="UPA00569"/>
<evidence type="ECO:0000256" key="1">
    <source>
        <dbReference type="ARBA" id="ARBA00003277"/>
    </source>
</evidence>
<dbReference type="InterPro" id="IPR016161">
    <property type="entry name" value="Ald_DH/histidinol_DH"/>
</dbReference>
<dbReference type="GO" id="GO:0050062">
    <property type="term" value="F:long-chain-fatty-acyl-CoA reductase activity"/>
    <property type="evidence" value="ECO:0007669"/>
    <property type="project" value="UniProtKB-EC"/>
</dbReference>
<sequence length="808" mass="89461">MYLLNGTFHPAFNPADVVDFLLKDVDQTLTQPFPIEALFQCCDRFVAGVDAYANELLLSQAQCDEIRNFCNPASLREKLQRELGESPHSLRRINYKQNHFENWAPVGIVLHITPSNSPLLPFFALIESLLVGNINWLRAGRGDADLTARLLSKFLEFDTNNVLGAYLSVIPIPSTQLGLLLPHVDAVSAWGGDKALKTIRDQLPIGCRWIDWGHRISFGYITPDAVNDDLLDAIADDVCRSNQQTCSSPQLLFVDSGDERVLREIGEGLAAAFDRRARCWPVLEPDEQEAADITMSSAFVKLDNGFANTAGHVWEGTGWRIQWAHKAALDPSPLFRTLLLRPLPASSIVRTLRPWRSYLQSCALAARQSELAEKTGLLLAAGVNRVVEPGHMQESYQGAPHDGVYALARLARRNSVTLNPDMVRGRGTLNQTIPPMINLDRVEIMDKVAFQTNPISDRAQLFFRSGGSSGAPKHSGFTYQDYHRQMRAAADGLYAAGLDPTRDRVMNLFFAGYMYGGMLSFTTVLEKLEATHFPMGAPKNDDYSETADMLIAQRANTLIGMPGTIYQLFFREREKLQKYRGIEKIFYAGEHLSVQQRNFLQSFGVKLICSAIYGSVDAGPLGHACSASPNGIFHLLADVQSLEIVAMDDDKPVAEGQSGRLIFTSRERQGQHVERYEIGDVGRWVTEPCGCGLKSPRFQLEGRHGQIIRIGTRFLNLSNLTNLVGVPVQFILDQDETGCDELTVLADGDAGAVRKAIFQDTTLAAAVIEGVLRLSVDPCPASQFELNPHSKKTALYLDRRSQVLSLPA</sequence>
<comment type="function">
    <text evidence="1">LuxC is the fatty acid reductase enzyme responsible for synthesis of the aldehyde substrate for the luminescent reaction catalyzed by luciferase.</text>
</comment>
<dbReference type="InterPro" id="IPR008670">
    <property type="entry name" value="CoA_reduct_LuxC"/>
</dbReference>
<dbReference type="AlphaFoldDB" id="A0A7V6PDS4"/>
<name>A0A7V6PDS4_9HYPH</name>
<dbReference type="PANTHER" id="PTHR43845">
    <property type="entry name" value="BLR5969 PROTEIN"/>
    <property type="match status" value="1"/>
</dbReference>
<evidence type="ECO:0000256" key="6">
    <source>
        <dbReference type="ARBA" id="ARBA00023002"/>
    </source>
</evidence>
<evidence type="ECO:0000256" key="4">
    <source>
        <dbReference type="ARBA" id="ARBA00013020"/>
    </source>
</evidence>
<dbReference type="EC" id="1.2.1.50" evidence="4"/>
<reference evidence="9 10" key="1">
    <citation type="journal article" date="2020" name="Biotechnol. Biofuels">
        <title>New insights from the biogas microbiome by comprehensive genome-resolved metagenomics of nearly 1600 species originating from multiple anaerobic digesters.</title>
        <authorList>
            <person name="Campanaro S."/>
            <person name="Treu L."/>
            <person name="Rodriguez-R L.M."/>
            <person name="Kovalovszki A."/>
            <person name="Ziels R.M."/>
            <person name="Maus I."/>
            <person name="Zhu X."/>
            <person name="Kougias P.G."/>
            <person name="Basile A."/>
            <person name="Luo G."/>
            <person name="Schluter A."/>
            <person name="Konstantinidis K.T."/>
            <person name="Angelidaki I."/>
        </authorList>
    </citation>
    <scope>NUCLEOTIDE SEQUENCE [LARGE SCALE GENOMIC DNA]</scope>
    <source>
        <strain evidence="9">AS04akNAM_66</strain>
    </source>
</reference>
<organism evidence="9 10">
    <name type="scientific">Brucella intermedia</name>
    <dbReference type="NCBI Taxonomy" id="94625"/>
    <lineage>
        <taxon>Bacteria</taxon>
        <taxon>Pseudomonadati</taxon>
        <taxon>Pseudomonadota</taxon>
        <taxon>Alphaproteobacteria</taxon>
        <taxon>Hyphomicrobiales</taxon>
        <taxon>Brucellaceae</taxon>
        <taxon>Brucella/Ochrobactrum group</taxon>
        <taxon>Brucella</taxon>
    </lineage>
</organism>
<keyword evidence="7" id="KW-0455">Luminescence</keyword>
<dbReference type="Proteomes" id="UP000551563">
    <property type="component" value="Unassembled WGS sequence"/>
</dbReference>
<evidence type="ECO:0000256" key="7">
    <source>
        <dbReference type="ARBA" id="ARBA00023223"/>
    </source>
</evidence>
<dbReference type="EMBL" id="DUMN01000454">
    <property type="protein sequence ID" value="HHV69149.1"/>
    <property type="molecule type" value="Genomic_DNA"/>
</dbReference>
<dbReference type="Gene3D" id="3.40.50.12780">
    <property type="entry name" value="N-terminal domain of ligase-like"/>
    <property type="match status" value="1"/>
</dbReference>
<protein>
    <recommendedName>
        <fullName evidence="4">long-chain-fatty-acyl-CoA reductase</fullName>
        <ecNumber evidence="4">1.2.1.50</ecNumber>
    </recommendedName>
</protein>
<comment type="catalytic activity">
    <reaction evidence="8">
        <text>a long-chain fatty aldehyde + NADP(+) + CoA = a long-chain fatty acyl-CoA + NADPH + H(+)</text>
        <dbReference type="Rhea" id="RHEA:15437"/>
        <dbReference type="ChEBI" id="CHEBI:15378"/>
        <dbReference type="ChEBI" id="CHEBI:17176"/>
        <dbReference type="ChEBI" id="CHEBI:57287"/>
        <dbReference type="ChEBI" id="CHEBI:57783"/>
        <dbReference type="ChEBI" id="CHEBI:58349"/>
        <dbReference type="ChEBI" id="CHEBI:83139"/>
        <dbReference type="EC" id="1.2.1.50"/>
    </reaction>
</comment>
<proteinExistence type="inferred from homology"/>
<comment type="pathway">
    <text evidence="2">Lipid metabolism; fatty acid reduction for biolumincescence.</text>
</comment>
<evidence type="ECO:0000256" key="2">
    <source>
        <dbReference type="ARBA" id="ARBA00004908"/>
    </source>
</evidence>
<keyword evidence="6" id="KW-0560">Oxidoreductase</keyword>
<comment type="similarity">
    <text evidence="3">Belongs to the LuxC family.</text>
</comment>
<evidence type="ECO:0000256" key="5">
    <source>
        <dbReference type="ARBA" id="ARBA00022857"/>
    </source>
</evidence>
<evidence type="ECO:0000313" key="9">
    <source>
        <dbReference type="EMBL" id="HHV69149.1"/>
    </source>
</evidence>
<dbReference type="InterPro" id="IPR016163">
    <property type="entry name" value="Ald_DH_C"/>
</dbReference>
<evidence type="ECO:0000256" key="3">
    <source>
        <dbReference type="ARBA" id="ARBA00010915"/>
    </source>
</evidence>